<protein>
    <submittedName>
        <fullName evidence="1">Uncharacterized protein</fullName>
    </submittedName>
</protein>
<organism evidence="1 2">
    <name type="scientific">Candidatus Kaiserbacteria bacterium RIFCSPLOWO2_01_FULL_53_17</name>
    <dbReference type="NCBI Taxonomy" id="1798511"/>
    <lineage>
        <taxon>Bacteria</taxon>
        <taxon>Candidatus Kaiseribacteriota</taxon>
    </lineage>
</organism>
<sequence>MFDPIDFGDFEKRTGIRKRDFPVTGWKRAGRIFALRDLAKVLDIRAMSKEYLFRLLLSVTLTGDGKTKVYKDGRIKLLRADPHGLLIGQTFLLRSKYQGILENFPRVFGSFCEVRGMAKLPARIVLGESAEGEQVIAHYVPPILEGNSVSHEPLLLDGIHRNFLAMSVGTTLEAIVVHGVSAPFPARPMEWGSISVMNEKPPKEERFFDLKPELFRDLKSIGIDG</sequence>
<dbReference type="EMBL" id="MFLY01000050">
    <property type="protein sequence ID" value="OGG72459.1"/>
    <property type="molecule type" value="Genomic_DNA"/>
</dbReference>
<evidence type="ECO:0000313" key="1">
    <source>
        <dbReference type="EMBL" id="OGG72459.1"/>
    </source>
</evidence>
<evidence type="ECO:0000313" key="2">
    <source>
        <dbReference type="Proteomes" id="UP000177306"/>
    </source>
</evidence>
<comment type="caution">
    <text evidence="1">The sequence shown here is derived from an EMBL/GenBank/DDBJ whole genome shotgun (WGS) entry which is preliminary data.</text>
</comment>
<accession>A0A1F6EFN2</accession>
<reference evidence="1 2" key="1">
    <citation type="journal article" date="2016" name="Nat. Commun.">
        <title>Thousands of microbial genomes shed light on interconnected biogeochemical processes in an aquifer system.</title>
        <authorList>
            <person name="Anantharaman K."/>
            <person name="Brown C.T."/>
            <person name="Hug L.A."/>
            <person name="Sharon I."/>
            <person name="Castelle C.J."/>
            <person name="Probst A.J."/>
            <person name="Thomas B.C."/>
            <person name="Singh A."/>
            <person name="Wilkins M.J."/>
            <person name="Karaoz U."/>
            <person name="Brodie E.L."/>
            <person name="Williams K.H."/>
            <person name="Hubbard S.S."/>
            <person name="Banfield J.F."/>
        </authorList>
    </citation>
    <scope>NUCLEOTIDE SEQUENCE [LARGE SCALE GENOMIC DNA]</scope>
</reference>
<proteinExistence type="predicted"/>
<name>A0A1F6EFN2_9BACT</name>
<dbReference type="Proteomes" id="UP000177306">
    <property type="component" value="Unassembled WGS sequence"/>
</dbReference>
<dbReference type="AlphaFoldDB" id="A0A1F6EFN2"/>
<gene>
    <name evidence="1" type="ORF">A3A38_02130</name>
</gene>